<feature type="coiled-coil region" evidence="1">
    <location>
        <begin position="56"/>
        <end position="153"/>
    </location>
</feature>
<evidence type="ECO:0000313" key="3">
    <source>
        <dbReference type="EMBL" id="GIM02179.1"/>
    </source>
</evidence>
<name>A0A8J4G887_9CHLO</name>
<feature type="region of interest" description="Disordered" evidence="2">
    <location>
        <begin position="278"/>
        <end position="328"/>
    </location>
</feature>
<accession>A0A8J4G887</accession>
<gene>
    <name evidence="3" type="ORF">Vretimale_7091</name>
</gene>
<dbReference type="EMBL" id="BNCQ01000011">
    <property type="protein sequence ID" value="GIM02179.1"/>
    <property type="molecule type" value="Genomic_DNA"/>
</dbReference>
<proteinExistence type="predicted"/>
<evidence type="ECO:0000313" key="4">
    <source>
        <dbReference type="Proteomes" id="UP000722791"/>
    </source>
</evidence>
<feature type="compositionally biased region" description="Low complexity" evidence="2">
    <location>
        <begin position="300"/>
        <end position="326"/>
    </location>
</feature>
<comment type="caution">
    <text evidence="3">The sequence shown here is derived from an EMBL/GenBank/DDBJ whole genome shotgun (WGS) entry which is preliminary data.</text>
</comment>
<evidence type="ECO:0000256" key="1">
    <source>
        <dbReference type="SAM" id="Coils"/>
    </source>
</evidence>
<sequence>MEELQRRRINDLQADIRVVLAKAESAEDTADKEFYRRLLLKKEDLLLLQKKLLVLLLEKEKAKEVLLKEKEKAKELILLEKEKAKERILLENEKAKERILLEKEKAKERILLENEKAKERILLENEKAKERILLENEKAKERILLENEKAKERILLENEKVKELLLLKVAEVVEVAVMKTMRQAFAQGMVLGSAVVVTASNCSSTNRKEVKQLVASRFVFHECCTAPCCLKGLLPNVSISESMDWCRYGNTEKNATAGFIQALMSSPQSDKVIAHEADEAPGDDGANSEGTGGRGSEGPSHGSSTRANSSSRTSSPADSSSSGGESFDADEGLLEAAQDNYFAQAFMSVLCQPAVYQGVLKQDMPPTSFQLPTREELMENFTAMLVEAAKLHADQGQ</sequence>
<reference evidence="3" key="1">
    <citation type="journal article" date="2021" name="Proc. Natl. Acad. Sci. U.S.A.">
        <title>Three genomes in the algal genus Volvox reveal the fate of a haploid sex-determining region after a transition to homothallism.</title>
        <authorList>
            <person name="Yamamoto K."/>
            <person name="Hamaji T."/>
            <person name="Kawai-Toyooka H."/>
            <person name="Matsuzaki R."/>
            <person name="Takahashi F."/>
            <person name="Nishimura Y."/>
            <person name="Kawachi M."/>
            <person name="Noguchi H."/>
            <person name="Minakuchi Y."/>
            <person name="Umen J.G."/>
            <person name="Toyoda A."/>
            <person name="Nozaki H."/>
        </authorList>
    </citation>
    <scope>NUCLEOTIDE SEQUENCE</scope>
    <source>
        <strain evidence="3">NIES-3785</strain>
    </source>
</reference>
<keyword evidence="1" id="KW-0175">Coiled coil</keyword>
<dbReference type="Proteomes" id="UP000722791">
    <property type="component" value="Unassembled WGS sequence"/>
</dbReference>
<organism evidence="3 4">
    <name type="scientific">Volvox reticuliferus</name>
    <dbReference type="NCBI Taxonomy" id="1737510"/>
    <lineage>
        <taxon>Eukaryota</taxon>
        <taxon>Viridiplantae</taxon>
        <taxon>Chlorophyta</taxon>
        <taxon>core chlorophytes</taxon>
        <taxon>Chlorophyceae</taxon>
        <taxon>CS clade</taxon>
        <taxon>Chlamydomonadales</taxon>
        <taxon>Volvocaceae</taxon>
        <taxon>Volvox</taxon>
    </lineage>
</organism>
<dbReference type="AlphaFoldDB" id="A0A8J4G887"/>
<evidence type="ECO:0000256" key="2">
    <source>
        <dbReference type="SAM" id="MobiDB-lite"/>
    </source>
</evidence>
<protein>
    <submittedName>
        <fullName evidence="3">Uncharacterized protein</fullName>
    </submittedName>
</protein>